<dbReference type="SUPFAM" id="SSF141371">
    <property type="entry name" value="PilZ domain-like"/>
    <property type="match status" value="1"/>
</dbReference>
<dbReference type="Gene3D" id="2.40.10.220">
    <property type="entry name" value="predicted glycosyltransferase like domains"/>
    <property type="match status" value="1"/>
</dbReference>
<gene>
    <name evidence="2" type="ordered locus">Desti_2025</name>
</gene>
<organism evidence="2 3">
    <name type="scientific">Desulfomonile tiedjei (strain ATCC 49306 / DSM 6799 / DCB-1)</name>
    <dbReference type="NCBI Taxonomy" id="706587"/>
    <lineage>
        <taxon>Bacteria</taxon>
        <taxon>Pseudomonadati</taxon>
        <taxon>Thermodesulfobacteriota</taxon>
        <taxon>Desulfomonilia</taxon>
        <taxon>Desulfomonilales</taxon>
        <taxon>Desulfomonilaceae</taxon>
        <taxon>Desulfomonile</taxon>
    </lineage>
</organism>
<protein>
    <recommendedName>
        <fullName evidence="1">PilZ domain-containing protein</fullName>
    </recommendedName>
</protein>
<dbReference type="Pfam" id="PF07238">
    <property type="entry name" value="PilZ"/>
    <property type="match status" value="1"/>
</dbReference>
<dbReference type="GO" id="GO:0035438">
    <property type="term" value="F:cyclic-di-GMP binding"/>
    <property type="evidence" value="ECO:0007669"/>
    <property type="project" value="InterPro"/>
</dbReference>
<evidence type="ECO:0000313" key="2">
    <source>
        <dbReference type="EMBL" id="AFM24728.1"/>
    </source>
</evidence>
<dbReference type="HOGENOM" id="CLU_076554_1_0_7"/>
<sequence length="174" mass="20183">MTCRKRIRAQDFVREFRAGMTDVQLMKIFGLTSTEQLNSIFRKLLDSGILNEFDLANRTTERIPDVVDRDLRRFRRSKPLGNVPVYDMNDVFSEFIVMDISEDGIKVGRIKSVRGEKRTFLIKALEFDEMQTFSFDAVCRWANRGMAGFAITSISPSAAIQLKRFINRFTFCED</sequence>
<reference evidence="3" key="1">
    <citation type="submission" date="2012-06" db="EMBL/GenBank/DDBJ databases">
        <title>Complete sequence of chromosome of Desulfomonile tiedjei DSM 6799.</title>
        <authorList>
            <person name="Lucas S."/>
            <person name="Copeland A."/>
            <person name="Lapidus A."/>
            <person name="Glavina del Rio T."/>
            <person name="Dalin E."/>
            <person name="Tice H."/>
            <person name="Bruce D."/>
            <person name="Goodwin L."/>
            <person name="Pitluck S."/>
            <person name="Peters L."/>
            <person name="Ovchinnikova G."/>
            <person name="Zeytun A."/>
            <person name="Lu M."/>
            <person name="Kyrpides N."/>
            <person name="Mavromatis K."/>
            <person name="Ivanova N."/>
            <person name="Brettin T."/>
            <person name="Detter J.C."/>
            <person name="Han C."/>
            <person name="Larimer F."/>
            <person name="Land M."/>
            <person name="Hauser L."/>
            <person name="Markowitz V."/>
            <person name="Cheng J.-F."/>
            <person name="Hugenholtz P."/>
            <person name="Woyke T."/>
            <person name="Wu D."/>
            <person name="Spring S."/>
            <person name="Schroeder M."/>
            <person name="Brambilla E."/>
            <person name="Klenk H.-P."/>
            <person name="Eisen J.A."/>
        </authorList>
    </citation>
    <scope>NUCLEOTIDE SEQUENCE [LARGE SCALE GENOMIC DNA]</scope>
    <source>
        <strain evidence="3">ATCC 49306 / DSM 6799 / DCB-1</strain>
    </source>
</reference>
<keyword evidence="3" id="KW-1185">Reference proteome</keyword>
<evidence type="ECO:0000313" key="3">
    <source>
        <dbReference type="Proteomes" id="UP000006055"/>
    </source>
</evidence>
<name>I4C587_DESTA</name>
<proteinExistence type="predicted"/>
<feature type="domain" description="PilZ" evidence="1">
    <location>
        <begin position="71"/>
        <end position="167"/>
    </location>
</feature>
<dbReference type="KEGG" id="dti:Desti_2025"/>
<dbReference type="AlphaFoldDB" id="I4C587"/>
<dbReference type="InterPro" id="IPR009875">
    <property type="entry name" value="PilZ_domain"/>
</dbReference>
<accession>I4C587</accession>
<evidence type="ECO:0000259" key="1">
    <source>
        <dbReference type="Pfam" id="PF07238"/>
    </source>
</evidence>
<dbReference type="RefSeq" id="WP_014809872.1">
    <property type="nucleotide sequence ID" value="NC_018025.1"/>
</dbReference>
<dbReference type="EMBL" id="CP003360">
    <property type="protein sequence ID" value="AFM24728.1"/>
    <property type="molecule type" value="Genomic_DNA"/>
</dbReference>
<dbReference type="eggNOG" id="COG4191">
    <property type="taxonomic scope" value="Bacteria"/>
</dbReference>
<dbReference type="Proteomes" id="UP000006055">
    <property type="component" value="Chromosome"/>
</dbReference>